<evidence type="ECO:0000313" key="8">
    <source>
        <dbReference type="EMBL" id="KAA3671196.1"/>
    </source>
</evidence>
<dbReference type="GO" id="GO:0004725">
    <property type="term" value="F:protein tyrosine phosphatase activity"/>
    <property type="evidence" value="ECO:0007669"/>
    <property type="project" value="UniProtKB-EC"/>
</dbReference>
<keyword evidence="6" id="KW-0131">Cell cycle</keyword>
<protein>
    <recommendedName>
        <fullName evidence="2">protein-tyrosine-phosphatase</fullName>
        <ecNumber evidence="2">3.1.3.48</ecNumber>
    </recommendedName>
</protein>
<evidence type="ECO:0000256" key="6">
    <source>
        <dbReference type="ARBA" id="ARBA00023306"/>
    </source>
</evidence>
<accession>A0A5J4N6K5</accession>
<dbReference type="Pfam" id="PF00581">
    <property type="entry name" value="Rhodanese"/>
    <property type="match status" value="1"/>
</dbReference>
<evidence type="ECO:0000256" key="2">
    <source>
        <dbReference type="ARBA" id="ARBA00013064"/>
    </source>
</evidence>
<dbReference type="EC" id="3.1.3.48" evidence="2"/>
<dbReference type="PANTHER" id="PTHR10828">
    <property type="entry name" value="M-PHASE INDUCER PHOSPHATASE DUAL SPECIFICITY PHOSPHATASE CDC25"/>
    <property type="match status" value="1"/>
</dbReference>
<keyword evidence="4" id="KW-0378">Hydrolase</keyword>
<organism evidence="8 9">
    <name type="scientific">Paragonimus westermani</name>
    <dbReference type="NCBI Taxonomy" id="34504"/>
    <lineage>
        <taxon>Eukaryota</taxon>
        <taxon>Metazoa</taxon>
        <taxon>Spiralia</taxon>
        <taxon>Lophotrochozoa</taxon>
        <taxon>Platyhelminthes</taxon>
        <taxon>Trematoda</taxon>
        <taxon>Digenea</taxon>
        <taxon>Plagiorchiida</taxon>
        <taxon>Troglotremata</taxon>
        <taxon>Troglotrematidae</taxon>
        <taxon>Paragonimus</taxon>
    </lineage>
</organism>
<dbReference type="GO" id="GO:0005634">
    <property type="term" value="C:nucleus"/>
    <property type="evidence" value="ECO:0007669"/>
    <property type="project" value="TreeGrafter"/>
</dbReference>
<dbReference type="SMART" id="SM00450">
    <property type="entry name" value="RHOD"/>
    <property type="match status" value="1"/>
</dbReference>
<evidence type="ECO:0000259" key="7">
    <source>
        <dbReference type="PROSITE" id="PS50206"/>
    </source>
</evidence>
<dbReference type="AlphaFoldDB" id="A0A5J4N6K5"/>
<dbReference type="Gene3D" id="3.40.250.10">
    <property type="entry name" value="Rhodanese-like domain"/>
    <property type="match status" value="1"/>
</dbReference>
<dbReference type="PANTHER" id="PTHR10828:SF17">
    <property type="entry name" value="PROTEIN-TYROSINE-PHOSPHATASE"/>
    <property type="match status" value="1"/>
</dbReference>
<evidence type="ECO:0000256" key="3">
    <source>
        <dbReference type="ARBA" id="ARBA00022618"/>
    </source>
</evidence>
<feature type="domain" description="Rhodanese" evidence="7">
    <location>
        <begin position="107"/>
        <end position="222"/>
    </location>
</feature>
<evidence type="ECO:0000256" key="1">
    <source>
        <dbReference type="ARBA" id="ARBA00011065"/>
    </source>
</evidence>
<evidence type="ECO:0000256" key="4">
    <source>
        <dbReference type="ARBA" id="ARBA00022801"/>
    </source>
</evidence>
<dbReference type="GO" id="GO:0051301">
    <property type="term" value="P:cell division"/>
    <property type="evidence" value="ECO:0007669"/>
    <property type="project" value="UniProtKB-KW"/>
</dbReference>
<dbReference type="InterPro" id="IPR001763">
    <property type="entry name" value="Rhodanese-like_dom"/>
</dbReference>
<keyword evidence="3" id="KW-0132">Cell division</keyword>
<dbReference type="Proteomes" id="UP000324629">
    <property type="component" value="Unassembled WGS sequence"/>
</dbReference>
<dbReference type="SUPFAM" id="SSF52821">
    <property type="entry name" value="Rhodanese/Cell cycle control phosphatase"/>
    <property type="match status" value="1"/>
</dbReference>
<dbReference type="GO" id="GO:0110032">
    <property type="term" value="P:positive regulation of G2/MI transition of meiotic cell cycle"/>
    <property type="evidence" value="ECO:0007669"/>
    <property type="project" value="TreeGrafter"/>
</dbReference>
<dbReference type="GO" id="GO:0005737">
    <property type="term" value="C:cytoplasm"/>
    <property type="evidence" value="ECO:0007669"/>
    <property type="project" value="TreeGrafter"/>
</dbReference>
<name>A0A5J4N6K5_9TREM</name>
<dbReference type="InterPro" id="IPR036873">
    <property type="entry name" value="Rhodanese-like_dom_sf"/>
</dbReference>
<evidence type="ECO:0000313" key="9">
    <source>
        <dbReference type="Proteomes" id="UP000324629"/>
    </source>
</evidence>
<evidence type="ECO:0000256" key="5">
    <source>
        <dbReference type="ARBA" id="ARBA00022912"/>
    </source>
</evidence>
<reference evidence="8 9" key="1">
    <citation type="journal article" date="2019" name="Gigascience">
        <title>Whole-genome sequence of the oriental lung fluke Paragonimus westermani.</title>
        <authorList>
            <person name="Oey H."/>
            <person name="Zakrzewski M."/>
            <person name="Narain K."/>
            <person name="Devi K.R."/>
            <person name="Agatsuma T."/>
            <person name="Nawaratna S."/>
            <person name="Gobert G.N."/>
            <person name="Jones M.K."/>
            <person name="Ragan M.A."/>
            <person name="McManus D.P."/>
            <person name="Krause L."/>
        </authorList>
    </citation>
    <scope>NUCLEOTIDE SEQUENCE [LARGE SCALE GENOMIC DNA]</scope>
    <source>
        <strain evidence="8 9">IND2009</strain>
    </source>
</reference>
<dbReference type="EMBL" id="QNGE01007039">
    <property type="protein sequence ID" value="KAA3671196.1"/>
    <property type="molecule type" value="Genomic_DNA"/>
</dbReference>
<comment type="similarity">
    <text evidence="1">Belongs to the MPI phosphatase family.</text>
</comment>
<comment type="caution">
    <text evidence="8">The sequence shown here is derived from an EMBL/GenBank/DDBJ whole genome shotgun (WGS) entry which is preliminary data.</text>
</comment>
<keyword evidence="5" id="KW-0904">Protein phosphatase</keyword>
<dbReference type="GO" id="GO:0000086">
    <property type="term" value="P:G2/M transition of mitotic cell cycle"/>
    <property type="evidence" value="ECO:0007669"/>
    <property type="project" value="TreeGrafter"/>
</dbReference>
<dbReference type="GO" id="GO:0010971">
    <property type="term" value="P:positive regulation of G2/M transition of mitotic cell cycle"/>
    <property type="evidence" value="ECO:0007669"/>
    <property type="project" value="TreeGrafter"/>
</dbReference>
<gene>
    <name evidence="8" type="ORF">DEA37_0006320</name>
</gene>
<dbReference type="PRINTS" id="PR00716">
    <property type="entry name" value="MPIPHPHTASE"/>
</dbReference>
<sequence>MVEVEQLARMLRSAVSITQSQNQLVEQNFSSNQGSDLKPPSTMDMVYVSPSSSSCSSSACNSAEENKTSYNSHGNLSFRQCLGLRLSQKTLFAKNHQVHKDGRYNARGHRLIIVDCRYPYEFRGGHIQGAVNLAEWPKLCYFLFRSCCDTRSTTTNKPRASRTTFVLHCEFSSHRAPTLFTLLRNHDRLLHLNCYPALRYPKVYILRGGYAAFYRHHPELCVPSGYTKMHSRPDLLPIWKRYCHMVNHKQTESSTPLAEVNFMQINPHWISPTFYRRNQIPHPGSSLECNRLPTARRNIYSKINFN</sequence>
<proteinExistence type="inferred from homology"/>
<dbReference type="InterPro" id="IPR000751">
    <property type="entry name" value="MPI_Phosphatase"/>
</dbReference>
<dbReference type="PROSITE" id="PS50206">
    <property type="entry name" value="RHODANESE_3"/>
    <property type="match status" value="1"/>
</dbReference>
<keyword evidence="9" id="KW-1185">Reference proteome</keyword>